<reference evidence="1" key="2">
    <citation type="submission" date="2020-06" db="EMBL/GenBank/DDBJ databases">
        <authorList>
            <person name="Sheffer M."/>
        </authorList>
    </citation>
    <scope>NUCLEOTIDE SEQUENCE</scope>
</reference>
<dbReference type="AlphaFoldDB" id="A0A8T0FJS8"/>
<dbReference type="Proteomes" id="UP000807504">
    <property type="component" value="Unassembled WGS sequence"/>
</dbReference>
<evidence type="ECO:0000313" key="2">
    <source>
        <dbReference type="Proteomes" id="UP000807504"/>
    </source>
</evidence>
<sequence>MLPLQEITLRRLVVILWNGYDILASIGKHHIKSMLYCEFKSEWCETVESKVITKISKLALPDLLTEQMIQIAKPIGLQIRRWKWFHEKYLSDSREEFDVPVLTKLCWTSEGKVDYQRTAEEIIRCKIVDIVKLYKLACLYCLEDYIPVFWKEIPEEIKKTFQNEENTSDIETPHLQFCWPYILKGEVSKLDYLARKTYGNPSSFHQRAFEYSARKGNKTAAVYFFLKLTFEEREASLIRTTHYVVAERNFGIYRYPDDFPKENISDVLYYLLSLMTPEQHMEIFKVHRTRVLRCFLGWPWQDLFLEISDLMWDFLPASDYSGLLLKMFLNFKYSEPYLPKLFQEFFMRSPVGFKKHFAIKERLCRSFFPYFFDFKDSETIKVIFRSLDAADRMSLVSSESLLELFCRFISRGRWHMVEVCLRGAALSEENKDRLKETFGMYLAGIDRGHIKWRKRKWRRFFQFLDEADENALGGD</sequence>
<organism evidence="1 2">
    <name type="scientific">Argiope bruennichi</name>
    <name type="common">Wasp spider</name>
    <name type="synonym">Aranea bruennichi</name>
    <dbReference type="NCBI Taxonomy" id="94029"/>
    <lineage>
        <taxon>Eukaryota</taxon>
        <taxon>Metazoa</taxon>
        <taxon>Ecdysozoa</taxon>
        <taxon>Arthropoda</taxon>
        <taxon>Chelicerata</taxon>
        <taxon>Arachnida</taxon>
        <taxon>Araneae</taxon>
        <taxon>Araneomorphae</taxon>
        <taxon>Entelegynae</taxon>
        <taxon>Araneoidea</taxon>
        <taxon>Araneidae</taxon>
        <taxon>Argiope</taxon>
    </lineage>
</organism>
<comment type="caution">
    <text evidence="1">The sequence shown here is derived from an EMBL/GenBank/DDBJ whole genome shotgun (WGS) entry which is preliminary data.</text>
</comment>
<keyword evidence="2" id="KW-1185">Reference proteome</keyword>
<proteinExistence type="predicted"/>
<name>A0A8T0FJS8_ARGBR</name>
<evidence type="ECO:0000313" key="1">
    <source>
        <dbReference type="EMBL" id="KAF8789789.1"/>
    </source>
</evidence>
<reference evidence="1" key="1">
    <citation type="journal article" date="2020" name="bioRxiv">
        <title>Chromosome-level reference genome of the European wasp spider Argiope bruennichi: a resource for studies on range expansion and evolutionary adaptation.</title>
        <authorList>
            <person name="Sheffer M.M."/>
            <person name="Hoppe A."/>
            <person name="Krehenwinkel H."/>
            <person name="Uhl G."/>
            <person name="Kuss A.W."/>
            <person name="Jensen L."/>
            <person name="Jensen C."/>
            <person name="Gillespie R.G."/>
            <person name="Hoff K.J."/>
            <person name="Prost S."/>
        </authorList>
    </citation>
    <scope>NUCLEOTIDE SEQUENCE</scope>
</reference>
<protein>
    <submittedName>
        <fullName evidence="1">Uncharacterized protein</fullName>
    </submittedName>
</protein>
<gene>
    <name evidence="1" type="ORF">HNY73_007702</name>
</gene>
<dbReference type="EMBL" id="JABXBU010000012">
    <property type="protein sequence ID" value="KAF8789789.1"/>
    <property type="molecule type" value="Genomic_DNA"/>
</dbReference>
<accession>A0A8T0FJS8</accession>